<dbReference type="InterPro" id="IPR011009">
    <property type="entry name" value="Kinase-like_dom_sf"/>
</dbReference>
<organism evidence="2 3">
    <name type="scientific">Ramalina farinacea</name>
    <dbReference type="NCBI Taxonomy" id="258253"/>
    <lineage>
        <taxon>Eukaryota</taxon>
        <taxon>Fungi</taxon>
        <taxon>Dikarya</taxon>
        <taxon>Ascomycota</taxon>
        <taxon>Pezizomycotina</taxon>
        <taxon>Lecanoromycetes</taxon>
        <taxon>OSLEUM clade</taxon>
        <taxon>Lecanoromycetidae</taxon>
        <taxon>Lecanorales</taxon>
        <taxon>Lecanorineae</taxon>
        <taxon>Ramalinaceae</taxon>
        <taxon>Ramalina</taxon>
    </lineage>
</organism>
<dbReference type="SMART" id="SM00220">
    <property type="entry name" value="S_TKc"/>
    <property type="match status" value="1"/>
</dbReference>
<dbReference type="GO" id="GO:0004674">
    <property type="term" value="F:protein serine/threonine kinase activity"/>
    <property type="evidence" value="ECO:0007669"/>
    <property type="project" value="UniProtKB-EC"/>
</dbReference>
<dbReference type="InterPro" id="IPR000719">
    <property type="entry name" value="Prot_kinase_dom"/>
</dbReference>
<dbReference type="SUPFAM" id="SSF56112">
    <property type="entry name" value="Protein kinase-like (PK-like)"/>
    <property type="match status" value="1"/>
</dbReference>
<dbReference type="PANTHER" id="PTHR44167">
    <property type="entry name" value="OVARIAN-SPECIFIC SERINE/THREONINE-PROTEIN KINASE LOK-RELATED"/>
    <property type="match status" value="1"/>
</dbReference>
<evidence type="ECO:0000259" key="1">
    <source>
        <dbReference type="PROSITE" id="PS50011"/>
    </source>
</evidence>
<dbReference type="AlphaFoldDB" id="A0AA43QHK6"/>
<dbReference type="PROSITE" id="PS00108">
    <property type="entry name" value="PROTEIN_KINASE_ST"/>
    <property type="match status" value="1"/>
</dbReference>
<dbReference type="EC" id="2.7.11.1" evidence="2"/>
<dbReference type="Proteomes" id="UP001161017">
    <property type="component" value="Unassembled WGS sequence"/>
</dbReference>
<dbReference type="GO" id="GO:0005524">
    <property type="term" value="F:ATP binding"/>
    <property type="evidence" value="ECO:0007669"/>
    <property type="project" value="InterPro"/>
</dbReference>
<keyword evidence="2" id="KW-0808">Transferase</keyword>
<comment type="caution">
    <text evidence="2">The sequence shown here is derived from an EMBL/GenBank/DDBJ whole genome shotgun (WGS) entry which is preliminary data.</text>
</comment>
<accession>A0AA43QHK6</accession>
<dbReference type="Pfam" id="PF00069">
    <property type="entry name" value="Pkinase"/>
    <property type="match status" value="1"/>
</dbReference>
<dbReference type="GO" id="GO:0051598">
    <property type="term" value="P:meiotic recombination checkpoint signaling"/>
    <property type="evidence" value="ECO:0007669"/>
    <property type="project" value="TreeGrafter"/>
</dbReference>
<dbReference type="GO" id="GO:0005737">
    <property type="term" value="C:cytoplasm"/>
    <property type="evidence" value="ECO:0007669"/>
    <property type="project" value="TreeGrafter"/>
</dbReference>
<reference evidence="2" key="1">
    <citation type="journal article" date="2023" name="Genome Biol. Evol.">
        <title>First Whole Genome Sequence and Flow Cytometry Genome Size Data for the Lichen-Forming Fungus Ramalina farinacea (Ascomycota).</title>
        <authorList>
            <person name="Llewellyn T."/>
            <person name="Mian S."/>
            <person name="Hill R."/>
            <person name="Leitch I.J."/>
            <person name="Gaya E."/>
        </authorList>
    </citation>
    <scope>NUCLEOTIDE SEQUENCE</scope>
    <source>
        <strain evidence="2">LIQ254RAFAR</strain>
    </source>
</reference>
<protein>
    <submittedName>
        <fullName evidence="2">Protein kinase protein rad53</fullName>
        <ecNumber evidence="2">2.7.11.1</ecNumber>
    </submittedName>
</protein>
<dbReference type="Gene3D" id="1.10.510.10">
    <property type="entry name" value="Transferase(Phosphotransferase) domain 1"/>
    <property type="match status" value="1"/>
</dbReference>
<dbReference type="InterPro" id="IPR008271">
    <property type="entry name" value="Ser/Thr_kinase_AS"/>
</dbReference>
<evidence type="ECO:0000313" key="2">
    <source>
        <dbReference type="EMBL" id="MDI1485784.1"/>
    </source>
</evidence>
<feature type="domain" description="Protein kinase" evidence="1">
    <location>
        <begin position="1"/>
        <end position="153"/>
    </location>
</feature>
<dbReference type="PROSITE" id="PS50011">
    <property type="entry name" value="PROTEIN_KINASE_DOM"/>
    <property type="match status" value="1"/>
</dbReference>
<keyword evidence="3" id="KW-1185">Reference proteome</keyword>
<proteinExistence type="predicted"/>
<evidence type="ECO:0000313" key="3">
    <source>
        <dbReference type="Proteomes" id="UP001161017"/>
    </source>
</evidence>
<name>A0AA43QHK6_9LECA</name>
<keyword evidence="2" id="KW-0418">Kinase</keyword>
<gene>
    <name evidence="2" type="primary">RAD53_2</name>
    <name evidence="2" type="ORF">OHK93_003973</name>
</gene>
<dbReference type="EMBL" id="JAPUFD010000002">
    <property type="protein sequence ID" value="MDI1485784.1"/>
    <property type="molecule type" value="Genomic_DNA"/>
</dbReference>
<dbReference type="GO" id="GO:0005634">
    <property type="term" value="C:nucleus"/>
    <property type="evidence" value="ECO:0007669"/>
    <property type="project" value="TreeGrafter"/>
</dbReference>
<sequence length="153" mass="17410">MVPIVDFQEHLRPFFVMPYLHLGSLKDEISQIPLAEGETDDLLFQGLTVLDHLHSRGVTYRDLKPENIFVESRSPLPMQFTDFGLANDLPDLKIICGTERYAAPEIFTWEKYTTTVDIWSLGVIILKNVYGLPTQHLQAREGRVAALREQGLA</sequence>
<dbReference type="PANTHER" id="PTHR44167:SF24">
    <property type="entry name" value="SERINE_THREONINE-PROTEIN KINASE CHK2"/>
    <property type="match status" value="1"/>
</dbReference>